<dbReference type="InterPro" id="IPR037522">
    <property type="entry name" value="HD_GYP_dom"/>
</dbReference>
<gene>
    <name evidence="2" type="ORF">GNP95_02285</name>
</gene>
<reference evidence="2 3" key="1">
    <citation type="submission" date="2019-11" db="EMBL/GenBank/DDBJ databases">
        <title>Draft genome sequences of five Paenibacillus species of dairy origin.</title>
        <authorList>
            <person name="Olajide A.M."/>
            <person name="Chen S."/>
            <person name="Lapointe G."/>
        </authorList>
    </citation>
    <scope>NUCLEOTIDE SEQUENCE [LARGE SCALE GENOMIC DNA]</scope>
    <source>
        <strain evidence="2 3">12CR55</strain>
    </source>
</reference>
<dbReference type="AlphaFoldDB" id="A0A7X2YXQ6"/>
<dbReference type="PROSITE" id="PS51832">
    <property type="entry name" value="HD_GYP"/>
    <property type="match status" value="1"/>
</dbReference>
<protein>
    <submittedName>
        <fullName evidence="2">HD domain-containing protein</fullName>
    </submittedName>
</protein>
<organism evidence="2 3">
    <name type="scientific">Paenibacillus woosongensis</name>
    <dbReference type="NCBI Taxonomy" id="307580"/>
    <lineage>
        <taxon>Bacteria</taxon>
        <taxon>Bacillati</taxon>
        <taxon>Bacillota</taxon>
        <taxon>Bacilli</taxon>
        <taxon>Bacillales</taxon>
        <taxon>Paenibacillaceae</taxon>
        <taxon>Paenibacillus</taxon>
    </lineage>
</organism>
<dbReference type="SUPFAM" id="SSF109604">
    <property type="entry name" value="HD-domain/PDEase-like"/>
    <property type="match status" value="1"/>
</dbReference>
<dbReference type="SMART" id="SM00471">
    <property type="entry name" value="HDc"/>
    <property type="match status" value="1"/>
</dbReference>
<dbReference type="InterPro" id="IPR003607">
    <property type="entry name" value="HD/PDEase_dom"/>
</dbReference>
<evidence type="ECO:0000313" key="2">
    <source>
        <dbReference type="EMBL" id="MUG43836.1"/>
    </source>
</evidence>
<dbReference type="PANTHER" id="PTHR43155:SF2">
    <property type="entry name" value="CYCLIC DI-GMP PHOSPHODIESTERASE PA4108"/>
    <property type="match status" value="1"/>
</dbReference>
<dbReference type="OrthoDB" id="9759601at2"/>
<comment type="caution">
    <text evidence="2">The sequence shown here is derived from an EMBL/GenBank/DDBJ whole genome shotgun (WGS) entry which is preliminary data.</text>
</comment>
<evidence type="ECO:0000259" key="1">
    <source>
        <dbReference type="PROSITE" id="PS51832"/>
    </source>
</evidence>
<name>A0A7X2YXQ6_9BACL</name>
<dbReference type="EMBL" id="WNZW01000001">
    <property type="protein sequence ID" value="MUG43836.1"/>
    <property type="molecule type" value="Genomic_DNA"/>
</dbReference>
<dbReference type="CDD" id="cd00077">
    <property type="entry name" value="HDc"/>
    <property type="match status" value="1"/>
</dbReference>
<dbReference type="Pfam" id="PF13487">
    <property type="entry name" value="HD_5"/>
    <property type="match status" value="1"/>
</dbReference>
<dbReference type="PANTHER" id="PTHR43155">
    <property type="entry name" value="CYCLIC DI-GMP PHOSPHODIESTERASE PA4108-RELATED"/>
    <property type="match status" value="1"/>
</dbReference>
<dbReference type="Proteomes" id="UP000447876">
    <property type="component" value="Unassembled WGS sequence"/>
</dbReference>
<feature type="domain" description="HD-GYP" evidence="1">
    <location>
        <begin position="111"/>
        <end position="306"/>
    </location>
</feature>
<sequence>MKLHVIEISPGDRLKHDIFNQFGVLILHKGTELTNDAIVKLMQHGIDYIDIEPRTIDIERAANNAHQDPVMKVAPLFNEAVDGYEDIFLEALSSGTFDESKVDELLQPLVDELVGQKDVVSLLLLLNNGDNYTYNHSMQVGMLSYYIATWLGYPKEKAYQVGKAGYLIDIGKCMISQDILGKPGKLTPEEFDEVKRHTLYGSEIILNSTGDEISAMVALQHHEREDGSGYPKGLRKDEIHPYAKIAAVADVYTAMTSNRVYQSKQELLTVLRELNSLSFGKLSPEPTQALISHLLPNFIGKKVLLNSGEVGSIVMTNQTDFFRPLVQTDDRFVDLSKERELSITEVYI</sequence>
<proteinExistence type="predicted"/>
<dbReference type="Gene3D" id="1.10.3210.10">
    <property type="entry name" value="Hypothetical protein af1432"/>
    <property type="match status" value="1"/>
</dbReference>
<dbReference type="RefSeq" id="WP_155609285.1">
    <property type="nucleotide sequence ID" value="NZ_WNZW01000001.1"/>
</dbReference>
<evidence type="ECO:0000313" key="3">
    <source>
        <dbReference type="Proteomes" id="UP000447876"/>
    </source>
</evidence>
<accession>A0A7X2YXQ6</accession>